<dbReference type="GO" id="GO:0016279">
    <property type="term" value="F:protein-lysine N-methyltransferase activity"/>
    <property type="evidence" value="ECO:0007669"/>
    <property type="project" value="InterPro"/>
</dbReference>
<sequence length="280" mass="30125">MTILHKSFVAAALVAAGAMAFSGPGLAQTETASEVTSVYKPSVGQSGKDVVWVPTSQALVDRMLDMAELTPRDHLVDLGSGDGRLVITAAKRGASARGIEFNPDLVALSRRTAQAEGVGNRARFDQGDIFKSDFSNATVVTLFLLPDLNLRLRPTLLNMKPGTRVVSNTFTMDDWEPDETAQVTQGCAGHCTAYKWVIPAKVQGTWRMGDKQLVLTQKYQMVEGTLREEGASTPISEGRIAGTKITFVAGDQRYTGEISGRTMQGTTEGGGRWNATLMKP</sequence>
<dbReference type="EMBL" id="VWRN01000044">
    <property type="protein sequence ID" value="KAA6121345.1"/>
    <property type="molecule type" value="Genomic_DNA"/>
</dbReference>
<keyword evidence="1 7" id="KW-0489">Methyltransferase</keyword>
<dbReference type="CDD" id="cd02440">
    <property type="entry name" value="AdoMet_MTases"/>
    <property type="match status" value="1"/>
</dbReference>
<comment type="caution">
    <text evidence="7">The sequence shown here is derived from an EMBL/GenBank/DDBJ whole genome shotgun (WGS) entry which is preliminary data.</text>
</comment>
<keyword evidence="2 7" id="KW-0808">Transferase</keyword>
<name>A0A5M8AH05_9BURK</name>
<evidence type="ECO:0000256" key="5">
    <source>
        <dbReference type="SAM" id="SignalP"/>
    </source>
</evidence>
<reference evidence="7 8" key="1">
    <citation type="submission" date="2019-09" db="EMBL/GenBank/DDBJ databases">
        <title>Isolation of a novel species in the genus Cupriavidus from patients with sepsis using whole genome sequencing.</title>
        <authorList>
            <person name="Kweon O.J."/>
            <person name="Lee M.-K."/>
        </authorList>
    </citation>
    <scope>NUCLEOTIDE SEQUENCE [LARGE SCALE GENOMIC DNA]</scope>
    <source>
        <strain evidence="7 8">MKL-01</strain>
    </source>
</reference>
<evidence type="ECO:0000313" key="8">
    <source>
        <dbReference type="Proteomes" id="UP000324324"/>
    </source>
</evidence>
<dbReference type="AlphaFoldDB" id="A0A5M8AH05"/>
<evidence type="ECO:0000256" key="1">
    <source>
        <dbReference type="ARBA" id="ARBA00022603"/>
    </source>
</evidence>
<dbReference type="InterPro" id="IPR029063">
    <property type="entry name" value="SAM-dependent_MTases_sf"/>
</dbReference>
<dbReference type="InterPro" id="IPR026170">
    <property type="entry name" value="FAM173A/B"/>
</dbReference>
<feature type="chain" id="PRO_5024384156" evidence="5">
    <location>
        <begin position="28"/>
        <end position="280"/>
    </location>
</feature>
<gene>
    <name evidence="7" type="ORF">F1599_15940</name>
</gene>
<evidence type="ECO:0000256" key="4">
    <source>
        <dbReference type="SAM" id="MobiDB-lite"/>
    </source>
</evidence>
<evidence type="ECO:0000259" key="6">
    <source>
        <dbReference type="Pfam" id="PF13847"/>
    </source>
</evidence>
<keyword evidence="8" id="KW-1185">Reference proteome</keyword>
<keyword evidence="5" id="KW-0732">Signal</keyword>
<evidence type="ECO:0000256" key="3">
    <source>
        <dbReference type="ARBA" id="ARBA00022691"/>
    </source>
</evidence>
<feature type="region of interest" description="Disordered" evidence="4">
    <location>
        <begin position="260"/>
        <end position="280"/>
    </location>
</feature>
<protein>
    <submittedName>
        <fullName evidence="7">Class I SAM-dependent methyltransferase</fullName>
    </submittedName>
</protein>
<dbReference type="InterPro" id="IPR025714">
    <property type="entry name" value="Methyltranfer_dom"/>
</dbReference>
<dbReference type="PANTHER" id="PTHR13610">
    <property type="entry name" value="METHYLTRANSFERASE DOMAIN-CONTAINING PROTEIN"/>
    <property type="match status" value="1"/>
</dbReference>
<dbReference type="Pfam" id="PF13847">
    <property type="entry name" value="Methyltransf_31"/>
    <property type="match status" value="1"/>
</dbReference>
<dbReference type="RefSeq" id="WP_150083720.1">
    <property type="nucleotide sequence ID" value="NZ_VWRN01000044.1"/>
</dbReference>
<feature type="domain" description="Methyltransferase" evidence="6">
    <location>
        <begin position="73"/>
        <end position="188"/>
    </location>
</feature>
<dbReference type="Gene3D" id="3.40.50.150">
    <property type="entry name" value="Vaccinia Virus protein VP39"/>
    <property type="match status" value="1"/>
</dbReference>
<dbReference type="SUPFAM" id="SSF53335">
    <property type="entry name" value="S-adenosyl-L-methionine-dependent methyltransferases"/>
    <property type="match status" value="1"/>
</dbReference>
<proteinExistence type="predicted"/>
<keyword evidence="3" id="KW-0949">S-adenosyl-L-methionine</keyword>
<feature type="signal peptide" evidence="5">
    <location>
        <begin position="1"/>
        <end position="27"/>
    </location>
</feature>
<dbReference type="Proteomes" id="UP000324324">
    <property type="component" value="Unassembled WGS sequence"/>
</dbReference>
<evidence type="ECO:0000313" key="7">
    <source>
        <dbReference type="EMBL" id="KAA6121345.1"/>
    </source>
</evidence>
<accession>A0A5M8AH05</accession>
<evidence type="ECO:0000256" key="2">
    <source>
        <dbReference type="ARBA" id="ARBA00022679"/>
    </source>
</evidence>
<organism evidence="7 8">
    <name type="scientific">Cupriavidus cauae</name>
    <dbReference type="NCBI Taxonomy" id="2608999"/>
    <lineage>
        <taxon>Bacteria</taxon>
        <taxon>Pseudomonadati</taxon>
        <taxon>Pseudomonadota</taxon>
        <taxon>Betaproteobacteria</taxon>
        <taxon>Burkholderiales</taxon>
        <taxon>Burkholderiaceae</taxon>
        <taxon>Cupriavidus</taxon>
    </lineage>
</organism>
<dbReference type="PANTHER" id="PTHR13610:SF11">
    <property type="entry name" value="METHYLTRANSFERASE DOMAIN-CONTAINING PROTEIN"/>
    <property type="match status" value="1"/>
</dbReference>
<dbReference type="GO" id="GO:0032259">
    <property type="term" value="P:methylation"/>
    <property type="evidence" value="ECO:0007669"/>
    <property type="project" value="UniProtKB-KW"/>
</dbReference>